<evidence type="ECO:0000313" key="3">
    <source>
        <dbReference type="EMBL" id="TGK95175.1"/>
    </source>
</evidence>
<dbReference type="InterPro" id="IPR050812">
    <property type="entry name" value="Preph/Arog_dehydrog"/>
</dbReference>
<protein>
    <submittedName>
        <fullName evidence="3">Prephenate dehydrogenase/arogenate dehydrogenase family protein</fullName>
    </submittedName>
</protein>
<dbReference type="GO" id="GO:0008977">
    <property type="term" value="F:prephenate dehydrogenase (NAD+) activity"/>
    <property type="evidence" value="ECO:0007669"/>
    <property type="project" value="InterPro"/>
</dbReference>
<comment type="caution">
    <text evidence="3">The sequence shown here is derived from an EMBL/GenBank/DDBJ whole genome shotgun (WGS) entry which is preliminary data.</text>
</comment>
<gene>
    <name evidence="3" type="ORF">EHQ30_00585</name>
</gene>
<dbReference type="GO" id="GO:0004665">
    <property type="term" value="F:prephenate dehydrogenase (NADP+) activity"/>
    <property type="evidence" value="ECO:0007669"/>
    <property type="project" value="InterPro"/>
</dbReference>
<dbReference type="InterPro" id="IPR003099">
    <property type="entry name" value="Prephen_DH"/>
</dbReference>
<evidence type="ECO:0000313" key="4">
    <source>
        <dbReference type="Proteomes" id="UP000297891"/>
    </source>
</evidence>
<dbReference type="OrthoDB" id="9802008at2"/>
<accession>A0A2M9Y0E7</accession>
<dbReference type="AlphaFoldDB" id="A0A2M9Y0E7"/>
<dbReference type="PANTHER" id="PTHR21363:SF0">
    <property type="entry name" value="PREPHENATE DEHYDROGENASE [NADP(+)]"/>
    <property type="match status" value="1"/>
</dbReference>
<dbReference type="FunFam" id="3.40.50.720:FF:000208">
    <property type="entry name" value="Prephenate dehydrogenase"/>
    <property type="match status" value="1"/>
</dbReference>
<dbReference type="SUPFAM" id="SSF48179">
    <property type="entry name" value="6-phosphogluconate dehydrogenase C-terminal domain-like"/>
    <property type="match status" value="1"/>
</dbReference>
<dbReference type="InterPro" id="IPR046826">
    <property type="entry name" value="PDH_N"/>
</dbReference>
<evidence type="ECO:0000256" key="1">
    <source>
        <dbReference type="ARBA" id="ARBA00023002"/>
    </source>
</evidence>
<keyword evidence="1" id="KW-0560">Oxidoreductase</keyword>
<feature type="domain" description="Prephenate/arogenate dehydrogenase" evidence="2">
    <location>
        <begin position="4"/>
        <end position="297"/>
    </location>
</feature>
<dbReference type="InterPro" id="IPR036291">
    <property type="entry name" value="NAD(P)-bd_dom_sf"/>
</dbReference>
<dbReference type="InterPro" id="IPR008927">
    <property type="entry name" value="6-PGluconate_DH-like_C_sf"/>
</dbReference>
<proteinExistence type="predicted"/>
<dbReference type="PANTHER" id="PTHR21363">
    <property type="entry name" value="PREPHENATE DEHYDROGENASE"/>
    <property type="match status" value="1"/>
</dbReference>
<sequence>MNLTRVLIYGMGLMGGSLALSIRGKFSDAEITAVVRSEKSKKTILTKNLAHKVFLQNEMGSPEWSNYDLVVFSTPVESILKIIPTLPKSGNTIFIDLGSTKETIVSAVESHYTNVTHHYISTHPMCGSEQVGPEAAVPDLYVDKLCILTPPKFSSNLSLDWVREFWEKIGSWTMEMDSKSHDETLAYLSHLPHVVSTLLVNVAGENPVTKKEVMGISKPITGGGFRDMSRIAGSNPDMWISIFKENKSFLRNSIDDFIKELSEFRELLASDDSFDEDKIRKVWELALANKEDIRKTK</sequence>
<reference evidence="3" key="1">
    <citation type="journal article" date="2019" name="PLoS Negl. Trop. Dis.">
        <title>Revisiting the worldwide diversity of Leptospira species in the environment.</title>
        <authorList>
            <person name="Vincent A.T."/>
            <person name="Schiettekatte O."/>
            <person name="Bourhy P."/>
            <person name="Veyrier F.J."/>
            <person name="Picardeau M."/>
        </authorList>
    </citation>
    <scope>NUCLEOTIDE SEQUENCE [LARGE SCALE GENOMIC DNA]</scope>
    <source>
        <strain evidence="3">201800277</strain>
    </source>
</reference>
<organism evidence="3 4">
    <name type="scientific">Leptospira brenneri</name>
    <dbReference type="NCBI Taxonomy" id="2023182"/>
    <lineage>
        <taxon>Bacteria</taxon>
        <taxon>Pseudomonadati</taxon>
        <taxon>Spirochaetota</taxon>
        <taxon>Spirochaetia</taxon>
        <taxon>Leptospirales</taxon>
        <taxon>Leptospiraceae</taxon>
        <taxon>Leptospira</taxon>
    </lineage>
</organism>
<dbReference type="Gene3D" id="1.10.3660.10">
    <property type="entry name" value="6-phosphogluconate dehydrogenase C-terminal like domain"/>
    <property type="match status" value="1"/>
</dbReference>
<dbReference type="InterPro" id="IPR046825">
    <property type="entry name" value="PDH_C"/>
</dbReference>
<dbReference type="SUPFAM" id="SSF51735">
    <property type="entry name" value="NAD(P)-binding Rossmann-fold domains"/>
    <property type="match status" value="1"/>
</dbReference>
<dbReference type="GO" id="GO:0070403">
    <property type="term" value="F:NAD+ binding"/>
    <property type="evidence" value="ECO:0007669"/>
    <property type="project" value="InterPro"/>
</dbReference>
<dbReference type="PROSITE" id="PS51176">
    <property type="entry name" value="PDH_ADH"/>
    <property type="match status" value="1"/>
</dbReference>
<dbReference type="RefSeq" id="WP_100791138.1">
    <property type="nucleotide sequence ID" value="NZ_NPDQ01000005.1"/>
</dbReference>
<dbReference type="Gene3D" id="3.40.50.720">
    <property type="entry name" value="NAD(P)-binding Rossmann-like Domain"/>
    <property type="match status" value="1"/>
</dbReference>
<keyword evidence="4" id="KW-1185">Reference proteome</keyword>
<dbReference type="GO" id="GO:0006571">
    <property type="term" value="P:tyrosine biosynthetic process"/>
    <property type="evidence" value="ECO:0007669"/>
    <property type="project" value="InterPro"/>
</dbReference>
<name>A0A2M9Y0E7_9LEPT</name>
<dbReference type="EMBL" id="RQFP01000001">
    <property type="protein sequence ID" value="TGK95175.1"/>
    <property type="molecule type" value="Genomic_DNA"/>
</dbReference>
<evidence type="ECO:0000259" key="2">
    <source>
        <dbReference type="PROSITE" id="PS51176"/>
    </source>
</evidence>
<dbReference type="Proteomes" id="UP000297891">
    <property type="component" value="Unassembled WGS sequence"/>
</dbReference>
<dbReference type="Pfam" id="PF20463">
    <property type="entry name" value="PDH_C"/>
    <property type="match status" value="1"/>
</dbReference>
<dbReference type="Pfam" id="PF02153">
    <property type="entry name" value="PDH_N"/>
    <property type="match status" value="1"/>
</dbReference>